<dbReference type="InterPro" id="IPR023398">
    <property type="entry name" value="TIF_eIF4e-like"/>
</dbReference>
<keyword evidence="2 6" id="KW-0396">Initiation factor</keyword>
<dbReference type="PANTHER" id="PTHR11960:SF8">
    <property type="entry name" value="EUKARYOTIC TRANSLATION INITIATION FACTOR 4E1-RELATED"/>
    <property type="match status" value="1"/>
</dbReference>
<dbReference type="SUPFAM" id="SSF55418">
    <property type="entry name" value="eIF4e-like"/>
    <property type="match status" value="1"/>
</dbReference>
<dbReference type="PROSITE" id="PS00813">
    <property type="entry name" value="IF4E"/>
    <property type="match status" value="1"/>
</dbReference>
<name>A0A1E5R5H4_9ASCO</name>
<proteinExistence type="inferred from homology"/>
<dbReference type="AlphaFoldDB" id="A0A1E5R5H4"/>
<sequence length="222" mass="25665">MSVEEVTQKTEQIDLSADQKQTVKHPLNTEWTLWYTKPQIDPSEDWSSLLRPIAKISSVEEFWGFYSCIPRASTLPPKSDYHLFRNDIRPEWEDPANSKGGKWSVFISDSKKPVLDELWLKLMLSAIGELLEEDDSVAQEVNGVVFNCKKKACKFGIWTKSLDNEETLKKIGLKFKNLVDTKLSTPVNEEQQQNSHPRKPEEIVFQFMKHDARRDEPAKITL</sequence>
<evidence type="ECO:0000256" key="6">
    <source>
        <dbReference type="RuleBase" id="RU004374"/>
    </source>
</evidence>
<evidence type="ECO:0000313" key="8">
    <source>
        <dbReference type="Proteomes" id="UP000095728"/>
    </source>
</evidence>
<reference evidence="8" key="1">
    <citation type="journal article" date="2016" name="Genome Announc.">
        <title>Genome sequences of three species of Hanseniaspora isolated from spontaneous wine fermentations.</title>
        <authorList>
            <person name="Sternes P.R."/>
            <person name="Lee D."/>
            <person name="Kutyna D.R."/>
            <person name="Borneman A.R."/>
        </authorList>
    </citation>
    <scope>NUCLEOTIDE SEQUENCE [LARGE SCALE GENOMIC DNA]</scope>
    <source>
        <strain evidence="8">AWRI3579</strain>
    </source>
</reference>
<keyword evidence="4 6" id="KW-0694">RNA-binding</keyword>
<evidence type="ECO:0000313" key="7">
    <source>
        <dbReference type="EMBL" id="OEJ82151.1"/>
    </source>
</evidence>
<keyword evidence="8" id="KW-1185">Reference proteome</keyword>
<gene>
    <name evidence="7" type="ORF">AWRI3579_g3826</name>
</gene>
<keyword evidence="5 6" id="KW-0648">Protein biosynthesis</keyword>
<dbReference type="EMBL" id="LPNM01000010">
    <property type="protein sequence ID" value="OEJ82151.1"/>
    <property type="molecule type" value="Genomic_DNA"/>
</dbReference>
<dbReference type="STRING" id="56408.A0A1E5R5H4"/>
<evidence type="ECO:0000256" key="4">
    <source>
        <dbReference type="ARBA" id="ARBA00022884"/>
    </source>
</evidence>
<dbReference type="GO" id="GO:0000340">
    <property type="term" value="F:RNA 7-methylguanosine cap binding"/>
    <property type="evidence" value="ECO:0007669"/>
    <property type="project" value="TreeGrafter"/>
</dbReference>
<evidence type="ECO:0000256" key="5">
    <source>
        <dbReference type="ARBA" id="ARBA00022917"/>
    </source>
</evidence>
<dbReference type="Proteomes" id="UP000095728">
    <property type="component" value="Unassembled WGS sequence"/>
</dbReference>
<dbReference type="InParanoid" id="A0A1E5R5H4"/>
<dbReference type="GO" id="GO:0003743">
    <property type="term" value="F:translation initiation factor activity"/>
    <property type="evidence" value="ECO:0007669"/>
    <property type="project" value="UniProtKB-KW"/>
</dbReference>
<dbReference type="GO" id="GO:0016281">
    <property type="term" value="C:eukaryotic translation initiation factor 4F complex"/>
    <property type="evidence" value="ECO:0007669"/>
    <property type="project" value="TreeGrafter"/>
</dbReference>
<protein>
    <submittedName>
        <fullName evidence="7">Eukaryotic translation initiation factor 4E</fullName>
    </submittedName>
</protein>
<comment type="similarity">
    <text evidence="1 6">Belongs to the eukaryotic initiation factor 4E family.</text>
</comment>
<accession>A0A1E5R5H4</accession>
<dbReference type="InterPro" id="IPR001040">
    <property type="entry name" value="TIF_eIF_4E"/>
</dbReference>
<dbReference type="GO" id="GO:0006417">
    <property type="term" value="P:regulation of translation"/>
    <property type="evidence" value="ECO:0007669"/>
    <property type="project" value="UniProtKB-KW"/>
</dbReference>
<dbReference type="Gene3D" id="3.30.760.10">
    <property type="entry name" value="RNA Cap, Translation Initiation Factor Eif4e"/>
    <property type="match status" value="1"/>
</dbReference>
<evidence type="ECO:0000256" key="1">
    <source>
        <dbReference type="ARBA" id="ARBA00009860"/>
    </source>
</evidence>
<comment type="caution">
    <text evidence="7">The sequence shown here is derived from an EMBL/GenBank/DDBJ whole genome shotgun (WGS) entry which is preliminary data.</text>
</comment>
<dbReference type="FunCoup" id="A0A1E5R5H4">
    <property type="interactions" value="1316"/>
</dbReference>
<evidence type="ECO:0000256" key="2">
    <source>
        <dbReference type="ARBA" id="ARBA00022540"/>
    </source>
</evidence>
<dbReference type="PANTHER" id="PTHR11960">
    <property type="entry name" value="EUKARYOTIC TRANSLATION INITIATION FACTOR 4E RELATED"/>
    <property type="match status" value="1"/>
</dbReference>
<keyword evidence="3" id="KW-0810">Translation regulation</keyword>
<dbReference type="Pfam" id="PF01652">
    <property type="entry name" value="IF4E"/>
    <property type="match status" value="1"/>
</dbReference>
<organism evidence="7 8">
    <name type="scientific">Hanseniaspora osmophila</name>
    <dbReference type="NCBI Taxonomy" id="56408"/>
    <lineage>
        <taxon>Eukaryota</taxon>
        <taxon>Fungi</taxon>
        <taxon>Dikarya</taxon>
        <taxon>Ascomycota</taxon>
        <taxon>Saccharomycotina</taxon>
        <taxon>Saccharomycetes</taxon>
        <taxon>Saccharomycodales</taxon>
        <taxon>Saccharomycodaceae</taxon>
        <taxon>Hanseniaspora</taxon>
    </lineage>
</organism>
<dbReference type="OrthoDB" id="590761at2759"/>
<dbReference type="InterPro" id="IPR019770">
    <property type="entry name" value="TIF_eIF_4E_CS"/>
</dbReference>
<evidence type="ECO:0000256" key="3">
    <source>
        <dbReference type="ARBA" id="ARBA00022845"/>
    </source>
</evidence>